<accession>A0A3Q9FSX2</accession>
<dbReference type="GO" id="GO:0016052">
    <property type="term" value="P:carbohydrate catabolic process"/>
    <property type="evidence" value="ECO:0007669"/>
    <property type="project" value="InterPro"/>
</dbReference>
<dbReference type="Gene3D" id="2.60.40.1190">
    <property type="match status" value="1"/>
</dbReference>
<dbReference type="GO" id="GO:0030246">
    <property type="term" value="F:carbohydrate binding"/>
    <property type="evidence" value="ECO:0007669"/>
    <property type="project" value="InterPro"/>
</dbReference>
<dbReference type="SUPFAM" id="SSF49344">
    <property type="entry name" value="CBD9-like"/>
    <property type="match status" value="1"/>
</dbReference>
<feature type="domain" description="Carbohydrate-binding" evidence="1">
    <location>
        <begin position="95"/>
        <end position="220"/>
    </location>
</feature>
<keyword evidence="4" id="KW-1185">Reference proteome</keyword>
<name>A0A3Q9FSX2_9BACT</name>
<dbReference type="EMBL" id="CP034562">
    <property type="protein sequence ID" value="AZQ63894.1"/>
    <property type="molecule type" value="Genomic_DNA"/>
</dbReference>
<dbReference type="AlphaFoldDB" id="A0A3Q9FSX2"/>
<dbReference type="GO" id="GO:0004553">
    <property type="term" value="F:hydrolase activity, hydrolyzing O-glycosyl compounds"/>
    <property type="evidence" value="ECO:0007669"/>
    <property type="project" value="InterPro"/>
</dbReference>
<proteinExistence type="predicted"/>
<evidence type="ECO:0000259" key="1">
    <source>
        <dbReference type="Pfam" id="PF06452"/>
    </source>
</evidence>
<dbReference type="InterPro" id="IPR010502">
    <property type="entry name" value="Carb-bd_dom_fam9"/>
</dbReference>
<organism evidence="3 4">
    <name type="scientific">Flammeovirga pectinis</name>
    <dbReference type="NCBI Taxonomy" id="2494373"/>
    <lineage>
        <taxon>Bacteria</taxon>
        <taxon>Pseudomonadati</taxon>
        <taxon>Bacteroidota</taxon>
        <taxon>Cytophagia</taxon>
        <taxon>Cytophagales</taxon>
        <taxon>Flammeovirgaceae</taxon>
        <taxon>Flammeovirga</taxon>
    </lineage>
</organism>
<gene>
    <name evidence="3" type="ORF">EI427_17185</name>
</gene>
<dbReference type="CDD" id="cd09618">
    <property type="entry name" value="CBM9_like_2"/>
    <property type="match status" value="1"/>
</dbReference>
<dbReference type="Proteomes" id="UP000267268">
    <property type="component" value="Chromosome 1"/>
</dbReference>
<sequence length="857" mass="98135">MLSLINNAIKCCIVFFMCMPHLLNAQQQHSRKNIHAWPSADAPKIDGILDDQVWSDPYNLNDLTAGSTTVLFDKNEDNKYISEGFFIQNSPNNNTLSSQKSKIQVAYDNYAIYISAQLYDTAPDSIRTNMGERDSGGNGGDFFIASFDTYNTQQDAYEFVVSASGVQSDRIQGTSGWDGNWNEIWSSAVKVNEDGWAVEMAIPYRALRMPNGNEQIWGLNFGRVIARTGEVTYWNPIDANKSGYVNQFGTLRGLYDLTPPLRLSLSPYISNVAMSKEGSGQVANTFSGGADIKVGLGQSFTLDVSLVPDFSQVQADNEVLNLSAYEVQYGEFRDFFTQGTTIFNKHDQFYSRRIGQNHNTPSDDLLDENESYRYKPTDAPIVNNTKLTGITEKGLGVGILNSITNETYAIIEDSVTGEKREVMADPLTNFNMISIEQSLPNNSKIGVMNNNVYRGDDYKSSNVSSLDMQLFDRTNTYKINAFGSLSQEFFPSENTEDLATSPYTLLGHKISTSGGKVSGNWRYWGSLNIESDTYNPNDMGYNSSNNEIYASTDVSYHEFIATNFYQKYWLRVGYNQNWLYSTKDNITKRIWGDGYILFNNFWSFNFDVAYQPGISYDYFGPREDGYYFKEYASNNGGITLTSDDRQKYYGSLRISYWNRPKYQQIDNYISYSQTYRATDRFDLTHSISWNNQRDEKGYTTTLYDTNGGVDQVIYGNRDVKTFENNITSKYYFTPKMSLKLRLRHYWRRVNYDAFYQLSKDGDLFPTDYTDMDENGNPTQNTNYNTFDLEMSYSWEFLPGSFLTAMWRNELGSSSYNATYNFSQNMQEMWTEPQLNTVSIRLTYFLDYQQLKKQLSSI</sequence>
<evidence type="ECO:0000313" key="4">
    <source>
        <dbReference type="Proteomes" id="UP000267268"/>
    </source>
</evidence>
<reference evidence="3 4" key="1">
    <citation type="submission" date="2018-12" db="EMBL/GenBank/DDBJ databases">
        <title>Flammeovirga pectinis sp. nov., isolated from the gut of the Korean scallop, Patinopecten yessoensis.</title>
        <authorList>
            <person name="Bae J.-W."/>
            <person name="Jeong Y.-S."/>
            <person name="Kang W."/>
        </authorList>
    </citation>
    <scope>NUCLEOTIDE SEQUENCE [LARGE SCALE GENOMIC DNA]</scope>
    <source>
        <strain evidence="3 4">L12M1</strain>
    </source>
</reference>
<dbReference type="Pfam" id="PF19313">
    <property type="entry name" value="DUF5916"/>
    <property type="match status" value="1"/>
</dbReference>
<protein>
    <submittedName>
        <fullName evidence="3">Uncharacterized protein</fullName>
    </submittedName>
</protein>
<dbReference type="KEGG" id="fll:EI427_17185"/>
<dbReference type="Pfam" id="PF06452">
    <property type="entry name" value="CBM9_1"/>
    <property type="match status" value="1"/>
</dbReference>
<dbReference type="OrthoDB" id="9786766at2"/>
<dbReference type="InterPro" id="IPR045670">
    <property type="entry name" value="DUF5916"/>
</dbReference>
<evidence type="ECO:0000313" key="3">
    <source>
        <dbReference type="EMBL" id="AZQ63894.1"/>
    </source>
</evidence>
<evidence type="ECO:0000259" key="2">
    <source>
        <dbReference type="Pfam" id="PF19313"/>
    </source>
</evidence>
<feature type="domain" description="DUF5916" evidence="2">
    <location>
        <begin position="259"/>
        <end position="853"/>
    </location>
</feature>